<dbReference type="GO" id="GO:0015074">
    <property type="term" value="P:DNA integration"/>
    <property type="evidence" value="ECO:0007669"/>
    <property type="project" value="InterPro"/>
</dbReference>
<evidence type="ECO:0000313" key="2">
    <source>
        <dbReference type="Proteomes" id="UP000322267"/>
    </source>
</evidence>
<name>A0A5D4NFT1_9BACI</name>
<accession>A0A5D4NFT1</accession>
<dbReference type="EMBL" id="VTEI01000030">
    <property type="protein sequence ID" value="TYS12760.1"/>
    <property type="molecule type" value="Genomic_DNA"/>
</dbReference>
<dbReference type="InterPro" id="IPR013762">
    <property type="entry name" value="Integrase-like_cat_sf"/>
</dbReference>
<organism evidence="1 2">
    <name type="scientific">Rossellomorea vietnamensis</name>
    <dbReference type="NCBI Taxonomy" id="218284"/>
    <lineage>
        <taxon>Bacteria</taxon>
        <taxon>Bacillati</taxon>
        <taxon>Bacillota</taxon>
        <taxon>Bacilli</taxon>
        <taxon>Bacillales</taxon>
        <taxon>Bacillaceae</taxon>
        <taxon>Rossellomorea</taxon>
    </lineage>
</organism>
<reference evidence="1 2" key="1">
    <citation type="submission" date="2019-08" db="EMBL/GenBank/DDBJ databases">
        <title>Bacillus genomes from the desert of Cuatro Cienegas, Coahuila.</title>
        <authorList>
            <person name="Olmedo-Alvarez G."/>
        </authorList>
    </citation>
    <scope>NUCLEOTIDE SEQUENCE [LARGE SCALE GENOMIC DNA]</scope>
    <source>
        <strain evidence="1 2">CH34_1T</strain>
    </source>
</reference>
<gene>
    <name evidence="1" type="ORF">FZC78_22975</name>
</gene>
<dbReference type="AlphaFoldDB" id="A0A5D4NFT1"/>
<feature type="non-terminal residue" evidence="1">
    <location>
        <position position="1"/>
    </location>
</feature>
<dbReference type="GO" id="GO:0003677">
    <property type="term" value="F:DNA binding"/>
    <property type="evidence" value="ECO:0007669"/>
    <property type="project" value="InterPro"/>
</dbReference>
<comment type="caution">
    <text evidence="1">The sequence shown here is derived from an EMBL/GenBank/DDBJ whole genome shotgun (WGS) entry which is preliminary data.</text>
</comment>
<dbReference type="Gene3D" id="1.10.443.10">
    <property type="entry name" value="Intergrase catalytic core"/>
    <property type="match status" value="1"/>
</dbReference>
<dbReference type="GO" id="GO:0006310">
    <property type="term" value="P:DNA recombination"/>
    <property type="evidence" value="ECO:0007669"/>
    <property type="project" value="InterPro"/>
</dbReference>
<protein>
    <submittedName>
        <fullName evidence="1">Integrase</fullName>
    </submittedName>
</protein>
<proteinExistence type="predicted"/>
<sequence>LGHTDDQITKNVYLHVTQEMKKEASQKFGELMRSLR</sequence>
<dbReference type="Proteomes" id="UP000322267">
    <property type="component" value="Unassembled WGS sequence"/>
</dbReference>
<evidence type="ECO:0000313" key="1">
    <source>
        <dbReference type="EMBL" id="TYS12760.1"/>
    </source>
</evidence>